<dbReference type="PRINTS" id="PR00252">
    <property type="entry name" value="NRIONCHANNEL"/>
</dbReference>
<feature type="transmembrane region" description="Helical" evidence="5">
    <location>
        <begin position="246"/>
        <end position="269"/>
    </location>
</feature>
<dbReference type="InterPro" id="IPR006202">
    <property type="entry name" value="Neur_chan_lig-bd"/>
</dbReference>
<evidence type="ECO:0000256" key="1">
    <source>
        <dbReference type="ARBA" id="ARBA00004141"/>
    </source>
</evidence>
<evidence type="ECO:0000256" key="6">
    <source>
        <dbReference type="SAM" id="SignalP"/>
    </source>
</evidence>
<dbReference type="Gene3D" id="2.70.170.10">
    <property type="entry name" value="Neurotransmitter-gated ion-channel ligand-binding domain"/>
    <property type="match status" value="1"/>
</dbReference>
<accession>A0AA85KB14</accession>
<reference evidence="9" key="2">
    <citation type="submission" date="2023-11" db="UniProtKB">
        <authorList>
            <consortium name="WormBaseParasite"/>
        </authorList>
    </citation>
    <scope>IDENTIFICATION</scope>
</reference>
<dbReference type="Pfam" id="PF02931">
    <property type="entry name" value="Neur_chan_LBD"/>
    <property type="match status" value="1"/>
</dbReference>
<dbReference type="GO" id="GO:0004888">
    <property type="term" value="F:transmembrane signaling receptor activity"/>
    <property type="evidence" value="ECO:0007669"/>
    <property type="project" value="InterPro"/>
</dbReference>
<keyword evidence="6" id="KW-0732">Signal</keyword>
<dbReference type="WBParaSite" id="TREG1_7700.1">
    <property type="protein sequence ID" value="TREG1_7700.1"/>
    <property type="gene ID" value="TREG1_7700"/>
</dbReference>
<evidence type="ECO:0000256" key="4">
    <source>
        <dbReference type="ARBA" id="ARBA00023136"/>
    </source>
</evidence>
<dbReference type="InterPro" id="IPR036734">
    <property type="entry name" value="Neur_chan_lig-bd_sf"/>
</dbReference>
<proteinExistence type="predicted"/>
<name>A0AA85KB14_TRIRE</name>
<feature type="domain" description="Neurotransmitter-gated ion-channel ligand-binding" evidence="7">
    <location>
        <begin position="31"/>
        <end position="242"/>
    </location>
</feature>
<dbReference type="GO" id="GO:0016020">
    <property type="term" value="C:membrane"/>
    <property type="evidence" value="ECO:0007669"/>
    <property type="project" value="UniProtKB-SubCell"/>
</dbReference>
<dbReference type="SUPFAM" id="SSF63712">
    <property type="entry name" value="Nicotinic receptor ligand binding domain-like"/>
    <property type="match status" value="1"/>
</dbReference>
<evidence type="ECO:0000259" key="7">
    <source>
        <dbReference type="Pfam" id="PF02931"/>
    </source>
</evidence>
<dbReference type="AlphaFoldDB" id="A0AA85KB14"/>
<keyword evidence="3 5" id="KW-1133">Transmembrane helix</keyword>
<dbReference type="InterPro" id="IPR006201">
    <property type="entry name" value="Neur_channel"/>
</dbReference>
<sequence>MCQIHIGVTVFTVINLSVLNSVLASSYEEILTDYLISQPNLWLQPNPYPNSCQNPLSVNLTYNVIQVVKLSHSDETLIISGWFTIRWVDYRLKWRPSDFGDLQSLLLSRNVQLWKPDLAFGNRKKQGSFHLSASDNSSRLQVESNGYVTWLHGTVLELSCPVDMAKLPFDKQKCYLVLTTSYSSLKQLIIHPKIDQLSIDNSFIPNANHSEWIIDEIDYHSSVYLRQTNSKYQYIVISFTLKHEPLYFITFVVAPFTLISILTCSIFTLSCPSDRLVTALSLFFGATVYVIIVSSNTPRSISEIPLLGVYLLNQLGFMGFATIVAVLNSHCAQINNRLECLKIPFEKCFSTERHMIKVLKELKMKKSSCSDCHSYADHYCQRQRQQHKVTDLYNNCELKHNTDLPLSSYENKSYRYYLPSQKEVLVVTHFICLCVQQNICFMK</sequence>
<dbReference type="PANTHER" id="PTHR18945">
    <property type="entry name" value="NEUROTRANSMITTER GATED ION CHANNEL"/>
    <property type="match status" value="1"/>
</dbReference>
<keyword evidence="8" id="KW-1185">Reference proteome</keyword>
<evidence type="ECO:0000313" key="9">
    <source>
        <dbReference type="WBParaSite" id="TREG1_7700.1"/>
    </source>
</evidence>
<dbReference type="CDD" id="cd18989">
    <property type="entry name" value="LGIC_ECD_cation"/>
    <property type="match status" value="1"/>
</dbReference>
<evidence type="ECO:0000256" key="2">
    <source>
        <dbReference type="ARBA" id="ARBA00022692"/>
    </source>
</evidence>
<evidence type="ECO:0000256" key="3">
    <source>
        <dbReference type="ARBA" id="ARBA00022989"/>
    </source>
</evidence>
<keyword evidence="4 5" id="KW-0472">Membrane</keyword>
<reference evidence="8" key="1">
    <citation type="submission" date="2022-06" db="EMBL/GenBank/DDBJ databases">
        <authorList>
            <person name="Berger JAMES D."/>
            <person name="Berger JAMES D."/>
        </authorList>
    </citation>
    <scope>NUCLEOTIDE SEQUENCE [LARGE SCALE GENOMIC DNA]</scope>
</reference>
<comment type="subcellular location">
    <subcellularLocation>
        <location evidence="1">Membrane</location>
        <topology evidence="1">Multi-pass membrane protein</topology>
    </subcellularLocation>
</comment>
<feature type="transmembrane region" description="Helical" evidence="5">
    <location>
        <begin position="276"/>
        <end position="295"/>
    </location>
</feature>
<dbReference type="GO" id="GO:0005230">
    <property type="term" value="F:extracellular ligand-gated monoatomic ion channel activity"/>
    <property type="evidence" value="ECO:0007669"/>
    <property type="project" value="InterPro"/>
</dbReference>
<organism evidence="8 9">
    <name type="scientific">Trichobilharzia regenti</name>
    <name type="common">Nasal bird schistosome</name>
    <dbReference type="NCBI Taxonomy" id="157069"/>
    <lineage>
        <taxon>Eukaryota</taxon>
        <taxon>Metazoa</taxon>
        <taxon>Spiralia</taxon>
        <taxon>Lophotrochozoa</taxon>
        <taxon>Platyhelminthes</taxon>
        <taxon>Trematoda</taxon>
        <taxon>Digenea</taxon>
        <taxon>Strigeidida</taxon>
        <taxon>Schistosomatoidea</taxon>
        <taxon>Schistosomatidae</taxon>
        <taxon>Trichobilharzia</taxon>
    </lineage>
</organism>
<feature type="chain" id="PRO_5041723932" description="Neurotransmitter-gated ion-channel ligand-binding domain-containing protein" evidence="6">
    <location>
        <begin position="25"/>
        <end position="443"/>
    </location>
</feature>
<dbReference type="InterPro" id="IPR038050">
    <property type="entry name" value="Neuro_actylchol_rec"/>
</dbReference>
<dbReference type="Proteomes" id="UP000050795">
    <property type="component" value="Unassembled WGS sequence"/>
</dbReference>
<dbReference type="InterPro" id="IPR036719">
    <property type="entry name" value="Neuro-gated_channel_TM_sf"/>
</dbReference>
<dbReference type="Gene3D" id="1.20.58.390">
    <property type="entry name" value="Neurotransmitter-gated ion-channel transmembrane domain"/>
    <property type="match status" value="1"/>
</dbReference>
<keyword evidence="2 5" id="KW-0812">Transmembrane</keyword>
<protein>
    <recommendedName>
        <fullName evidence="7">Neurotransmitter-gated ion-channel ligand-binding domain-containing protein</fullName>
    </recommendedName>
</protein>
<feature type="signal peptide" evidence="6">
    <location>
        <begin position="1"/>
        <end position="24"/>
    </location>
</feature>
<evidence type="ECO:0000313" key="8">
    <source>
        <dbReference type="Proteomes" id="UP000050795"/>
    </source>
</evidence>
<evidence type="ECO:0000256" key="5">
    <source>
        <dbReference type="SAM" id="Phobius"/>
    </source>
</evidence>
<dbReference type="SUPFAM" id="SSF90112">
    <property type="entry name" value="Neurotransmitter-gated ion-channel transmembrane pore"/>
    <property type="match status" value="1"/>
</dbReference>
<feature type="transmembrane region" description="Helical" evidence="5">
    <location>
        <begin position="307"/>
        <end position="327"/>
    </location>
</feature>